<reference evidence="2" key="1">
    <citation type="submission" date="2020-10" db="EMBL/GenBank/DDBJ databases">
        <authorList>
            <person name="Kikuchi T."/>
        </authorList>
    </citation>
    <scope>NUCLEOTIDE SEQUENCE</scope>
    <source>
        <strain evidence="2">NKZ352</strain>
    </source>
</reference>
<comment type="caution">
    <text evidence="2">The sequence shown here is derived from an EMBL/GenBank/DDBJ whole genome shotgun (WGS) entry which is preliminary data.</text>
</comment>
<protein>
    <submittedName>
        <fullName evidence="2">Uncharacterized protein</fullName>
    </submittedName>
</protein>
<gene>
    <name evidence="2" type="ORF">CAUJ_LOCUS10858</name>
</gene>
<feature type="transmembrane region" description="Helical" evidence="1">
    <location>
        <begin position="130"/>
        <end position="153"/>
    </location>
</feature>
<evidence type="ECO:0000256" key="1">
    <source>
        <dbReference type="SAM" id="Phobius"/>
    </source>
</evidence>
<feature type="transmembrane region" description="Helical" evidence="1">
    <location>
        <begin position="54"/>
        <end position="79"/>
    </location>
</feature>
<keyword evidence="1" id="KW-0472">Membrane</keyword>
<keyword evidence="1" id="KW-1133">Transmembrane helix</keyword>
<name>A0A8S1HG85_9PELO</name>
<evidence type="ECO:0000313" key="2">
    <source>
        <dbReference type="EMBL" id="CAD6194939.1"/>
    </source>
</evidence>
<feature type="transmembrane region" description="Helical" evidence="1">
    <location>
        <begin position="85"/>
        <end position="118"/>
    </location>
</feature>
<keyword evidence="3" id="KW-1185">Reference proteome</keyword>
<dbReference type="Proteomes" id="UP000835052">
    <property type="component" value="Unassembled WGS sequence"/>
</dbReference>
<dbReference type="EMBL" id="CAJGYM010000049">
    <property type="protein sequence ID" value="CAD6194939.1"/>
    <property type="molecule type" value="Genomic_DNA"/>
</dbReference>
<organism evidence="2 3">
    <name type="scientific">Caenorhabditis auriculariae</name>
    <dbReference type="NCBI Taxonomy" id="2777116"/>
    <lineage>
        <taxon>Eukaryota</taxon>
        <taxon>Metazoa</taxon>
        <taxon>Ecdysozoa</taxon>
        <taxon>Nematoda</taxon>
        <taxon>Chromadorea</taxon>
        <taxon>Rhabditida</taxon>
        <taxon>Rhabditina</taxon>
        <taxon>Rhabditomorpha</taxon>
        <taxon>Rhabditoidea</taxon>
        <taxon>Rhabditidae</taxon>
        <taxon>Peloderinae</taxon>
        <taxon>Caenorhabditis</taxon>
    </lineage>
</organism>
<dbReference type="AlphaFoldDB" id="A0A8S1HG85"/>
<accession>A0A8S1HG85</accession>
<keyword evidence="1" id="KW-0812">Transmembrane</keyword>
<proteinExistence type="predicted"/>
<evidence type="ECO:0000313" key="3">
    <source>
        <dbReference type="Proteomes" id="UP000835052"/>
    </source>
</evidence>
<sequence>MDREGPIIQRMSIVLQDFCPFPARFFKNLLVNSYENEATGIDGRTQRQQTASYIVLNFHYFGGFTPFPVVIFALEALAVYSNNIYAILFFLIWELIGLLFLFFVLLIALVMFLAYIGYSSFEKKMSFERANTLTLSVVLSFMLLLTCVTWHSIMLRRIYRHTKKTNDRYGFIMED</sequence>